<evidence type="ECO:0000256" key="7">
    <source>
        <dbReference type="ARBA" id="ARBA00023136"/>
    </source>
</evidence>
<dbReference type="SUPFAM" id="SSF54236">
    <property type="entry name" value="Ubiquitin-like"/>
    <property type="match status" value="1"/>
</dbReference>
<evidence type="ECO:0000256" key="11">
    <source>
        <dbReference type="RuleBase" id="RU004384"/>
    </source>
</evidence>
<dbReference type="GeneTree" id="ENSGT00940000154158"/>
<evidence type="ECO:0000256" key="1">
    <source>
        <dbReference type="ARBA" id="ARBA00004245"/>
    </source>
</evidence>
<dbReference type="GO" id="GO:0000421">
    <property type="term" value="C:autophagosome membrane"/>
    <property type="evidence" value="ECO:0007669"/>
    <property type="project" value="UniProtKB-SubCell"/>
</dbReference>
<evidence type="ECO:0008006" key="14">
    <source>
        <dbReference type="Google" id="ProtNLM"/>
    </source>
</evidence>
<evidence type="ECO:0000313" key="13">
    <source>
        <dbReference type="Ensembl" id="ENSXETP00000114215"/>
    </source>
</evidence>
<evidence type="ECO:0000256" key="4">
    <source>
        <dbReference type="ARBA" id="ARBA00022490"/>
    </source>
</evidence>
<dbReference type="GO" id="GO:0005874">
    <property type="term" value="C:microtubule"/>
    <property type="evidence" value="ECO:0007669"/>
    <property type="project" value="UniProtKB-KW"/>
</dbReference>
<dbReference type="FunCoup" id="A0A803K1M1">
    <property type="interactions" value="1696"/>
</dbReference>
<dbReference type="GO" id="GO:0031410">
    <property type="term" value="C:cytoplasmic vesicle"/>
    <property type="evidence" value="ECO:0007669"/>
    <property type="project" value="UniProtKB-KW"/>
</dbReference>
<dbReference type="Pfam" id="PF02991">
    <property type="entry name" value="ATG8"/>
    <property type="match status" value="1"/>
</dbReference>
<keyword evidence="5" id="KW-0493">Microtubule</keyword>
<keyword evidence="9" id="KW-0449">Lipoprotein</keyword>
<keyword evidence="7" id="KW-0472">Membrane</keyword>
<reference evidence="13" key="1">
    <citation type="journal article" date="2010" name="Science">
        <title>The genome of the Western clawed frog Xenopus tropicalis.</title>
        <authorList>
            <person name="Hellsten U."/>
            <person name="Harland R.M."/>
            <person name="Gilchrist M.J."/>
            <person name="Hendrix D."/>
            <person name="Jurka J."/>
            <person name="Kapitonov V."/>
            <person name="Ovcharenko I."/>
            <person name="Putnam N.H."/>
            <person name="Shu S."/>
            <person name="Taher L."/>
            <person name="Blitz I.L."/>
            <person name="Blumberg B."/>
            <person name="Dichmann D.S."/>
            <person name="Dubchak I."/>
            <person name="Amaya E."/>
            <person name="Detter J.C."/>
            <person name="Fletcher R."/>
            <person name="Gerhard D.S."/>
            <person name="Goodstein D."/>
            <person name="Graves T."/>
            <person name="Grigoriev I.V."/>
            <person name="Grimwood J."/>
            <person name="Kawashima T."/>
            <person name="Lindquist E."/>
            <person name="Lucas S.M."/>
            <person name="Mead P.E."/>
            <person name="Mitros T."/>
            <person name="Ogino H."/>
            <person name="Ohta Y."/>
            <person name="Poliakov A.V."/>
            <person name="Pollet N."/>
            <person name="Robert J."/>
            <person name="Salamov A."/>
            <person name="Sater A.K."/>
            <person name="Schmutz J."/>
            <person name="Terry A."/>
            <person name="Vize P.D."/>
            <person name="Warren W.C."/>
            <person name="Wells D."/>
            <person name="Wills A."/>
            <person name="Wilson R.K."/>
            <person name="Zimmerman L.B."/>
            <person name="Zorn A.M."/>
            <person name="Grainger R."/>
            <person name="Grammer T."/>
            <person name="Khokha M.K."/>
            <person name="Richardson P.M."/>
            <person name="Rokhsar D.S."/>
        </authorList>
    </citation>
    <scope>NUCLEOTIDE SEQUENCE [LARGE SCALE GENOMIC DNA]</scope>
    <source>
        <strain evidence="13">Nigerian</strain>
    </source>
</reference>
<dbReference type="InParanoid" id="A0A803K1M1"/>
<sequence>MALGTSHMTPQMMSAFQCFVFDGREKLCRQRRSILRDRRKKERHRNKNRDKMPSEKTFKQRRSLEQRVEDVRLIREQHPTKIPVIIERYKGEKQLPVLDKTKFLVPDHVNMSELIKIIRRRLQLNSNQAFFLLVNGHSMVSVSTPISEVYEREKDEDGFLYMANVLFNGKIIFLEDGEFNLGTVM</sequence>
<evidence type="ECO:0000256" key="12">
    <source>
        <dbReference type="SAM" id="MobiDB-lite"/>
    </source>
</evidence>
<proteinExistence type="inferred from homology"/>
<evidence type="ECO:0000256" key="8">
    <source>
        <dbReference type="ARBA" id="ARBA00023212"/>
    </source>
</evidence>
<feature type="region of interest" description="Disordered" evidence="12">
    <location>
        <begin position="33"/>
        <end position="63"/>
    </location>
</feature>
<dbReference type="Ensembl" id="ENSXETT00000114662">
    <property type="protein sequence ID" value="ENSXETP00000114215"/>
    <property type="gene ID" value="ENSXETG00000046526"/>
</dbReference>
<evidence type="ECO:0000256" key="6">
    <source>
        <dbReference type="ARBA" id="ARBA00023006"/>
    </source>
</evidence>
<dbReference type="FunFam" id="3.10.20.90:FF:000059">
    <property type="entry name" value="Microtubule-associated proteins 1A/1B light chain 3B"/>
    <property type="match status" value="1"/>
</dbReference>
<accession>A0A803K1M1</accession>
<dbReference type="AlphaFoldDB" id="A0A803K1M1"/>
<evidence type="ECO:0000256" key="10">
    <source>
        <dbReference type="ARBA" id="ARBA00023329"/>
    </source>
</evidence>
<dbReference type="GO" id="GO:0006914">
    <property type="term" value="P:autophagy"/>
    <property type="evidence" value="ECO:0007669"/>
    <property type="project" value="UniProtKB-KW"/>
</dbReference>
<feature type="compositionally biased region" description="Basic and acidic residues" evidence="12">
    <location>
        <begin position="49"/>
        <end position="63"/>
    </location>
</feature>
<evidence type="ECO:0000256" key="5">
    <source>
        <dbReference type="ARBA" id="ARBA00022701"/>
    </source>
</evidence>
<evidence type="ECO:0000256" key="9">
    <source>
        <dbReference type="ARBA" id="ARBA00023288"/>
    </source>
</evidence>
<dbReference type="InterPro" id="IPR004241">
    <property type="entry name" value="Atg8-like"/>
</dbReference>
<keyword evidence="4" id="KW-0963">Cytoplasm</keyword>
<comment type="similarity">
    <text evidence="3 11">Belongs to the ATG8 family.</text>
</comment>
<dbReference type="Gene3D" id="3.10.20.90">
    <property type="entry name" value="Phosphatidylinositol 3-kinase Catalytic Subunit, Chain A, domain 1"/>
    <property type="match status" value="1"/>
</dbReference>
<evidence type="ECO:0000256" key="2">
    <source>
        <dbReference type="ARBA" id="ARBA00004512"/>
    </source>
</evidence>
<comment type="subcellular location">
    <subcellularLocation>
        <location evidence="1">Cytoplasm</location>
        <location evidence="1">Cytoskeleton</location>
    </subcellularLocation>
    <subcellularLocation>
        <location evidence="2">Cytoplasmic vesicle</location>
        <location evidence="2">Autophagosome membrane</location>
        <topology evidence="2">Lipid-anchor</topology>
    </subcellularLocation>
</comment>
<dbReference type="InterPro" id="IPR029071">
    <property type="entry name" value="Ubiquitin-like_domsf"/>
</dbReference>
<evidence type="ECO:0000256" key="3">
    <source>
        <dbReference type="ARBA" id="ARBA00007293"/>
    </source>
</evidence>
<dbReference type="PANTHER" id="PTHR10969">
    <property type="entry name" value="MICROTUBULE-ASSOCIATED PROTEINS 1A/1B LIGHT CHAIN 3-RELATED"/>
    <property type="match status" value="1"/>
</dbReference>
<keyword evidence="10" id="KW-0968">Cytoplasmic vesicle</keyword>
<protein>
    <recommendedName>
        <fullName evidence="14">Microtubule-associated protein 1 light chain 3 beta</fullName>
    </recommendedName>
</protein>
<organism evidence="13">
    <name type="scientific">Xenopus tropicalis</name>
    <name type="common">Western clawed frog</name>
    <name type="synonym">Silurana tropicalis</name>
    <dbReference type="NCBI Taxonomy" id="8364"/>
    <lineage>
        <taxon>Eukaryota</taxon>
        <taxon>Metazoa</taxon>
        <taxon>Chordata</taxon>
        <taxon>Craniata</taxon>
        <taxon>Vertebrata</taxon>
        <taxon>Euteleostomi</taxon>
        <taxon>Amphibia</taxon>
        <taxon>Batrachia</taxon>
        <taxon>Anura</taxon>
        <taxon>Pipoidea</taxon>
        <taxon>Pipidae</taxon>
        <taxon>Xenopodinae</taxon>
        <taxon>Xenopus</taxon>
        <taxon>Silurana</taxon>
    </lineage>
</organism>
<reference evidence="13" key="2">
    <citation type="submission" date="2021-03" db="UniProtKB">
        <authorList>
            <consortium name="Ensembl"/>
        </authorList>
    </citation>
    <scope>IDENTIFICATION</scope>
</reference>
<name>A0A803K1M1_XENTR</name>
<keyword evidence="8" id="KW-0206">Cytoskeleton</keyword>
<feature type="compositionally biased region" description="Basic residues" evidence="12">
    <location>
        <begin position="33"/>
        <end position="48"/>
    </location>
</feature>
<keyword evidence="6 11" id="KW-0072">Autophagy</keyword>